<evidence type="ECO:0000256" key="1">
    <source>
        <dbReference type="ARBA" id="ARBA00010617"/>
    </source>
</evidence>
<accession>A0ABX2FGJ3</accession>
<dbReference type="InterPro" id="IPR001128">
    <property type="entry name" value="Cyt_P450"/>
</dbReference>
<dbReference type="PRINTS" id="PR00359">
    <property type="entry name" value="BP450"/>
</dbReference>
<comment type="caution">
    <text evidence="2">The sequence shown here is derived from an EMBL/GenBank/DDBJ whole genome shotgun (WGS) entry which is preliminary data.</text>
</comment>
<proteinExistence type="inferred from homology"/>
<dbReference type="InterPro" id="IPR036396">
    <property type="entry name" value="Cyt_P450_sf"/>
</dbReference>
<keyword evidence="3" id="KW-1185">Reference proteome</keyword>
<dbReference type="Gene3D" id="1.10.630.10">
    <property type="entry name" value="Cytochrome P450"/>
    <property type="match status" value="1"/>
</dbReference>
<protein>
    <submittedName>
        <fullName evidence="2">Vitamin D hydroxylase</fullName>
    </submittedName>
</protein>
<name>A0ABX2FGJ3_9PSEU</name>
<dbReference type="Pfam" id="PF00067">
    <property type="entry name" value="p450"/>
    <property type="match status" value="1"/>
</dbReference>
<dbReference type="PANTHER" id="PTHR46696">
    <property type="entry name" value="P450, PUTATIVE (EUROFUNG)-RELATED"/>
    <property type="match status" value="1"/>
</dbReference>
<dbReference type="EMBL" id="JAAATY010000033">
    <property type="protein sequence ID" value="NRN70022.1"/>
    <property type="molecule type" value="Genomic_DNA"/>
</dbReference>
<reference evidence="2 3" key="1">
    <citation type="submission" date="2020-01" db="EMBL/GenBank/DDBJ databases">
        <title>Kibdelosporangium persica a novel Actinomycetes from a hot desert in Iran.</title>
        <authorList>
            <person name="Safaei N."/>
            <person name="Zaburannyi N."/>
            <person name="Mueller R."/>
            <person name="Wink J."/>
        </authorList>
    </citation>
    <scope>NUCLEOTIDE SEQUENCE [LARGE SCALE GENOMIC DNA]</scope>
    <source>
        <strain evidence="2 3">4NS15</strain>
    </source>
</reference>
<evidence type="ECO:0000313" key="3">
    <source>
        <dbReference type="Proteomes" id="UP000763557"/>
    </source>
</evidence>
<dbReference type="SUPFAM" id="SSF48264">
    <property type="entry name" value="Cytochrome P450"/>
    <property type="match status" value="1"/>
</dbReference>
<comment type="similarity">
    <text evidence="1">Belongs to the cytochrome P450 family.</text>
</comment>
<dbReference type="CDD" id="cd20625">
    <property type="entry name" value="CYP164-like"/>
    <property type="match status" value="1"/>
</dbReference>
<dbReference type="Proteomes" id="UP000763557">
    <property type="component" value="Unassembled WGS sequence"/>
</dbReference>
<dbReference type="InterPro" id="IPR002397">
    <property type="entry name" value="Cyt_P450_B"/>
</dbReference>
<gene>
    <name evidence="2" type="ORF">GC106_72840</name>
</gene>
<evidence type="ECO:0000313" key="2">
    <source>
        <dbReference type="EMBL" id="NRN70022.1"/>
    </source>
</evidence>
<dbReference type="PANTHER" id="PTHR46696:SF1">
    <property type="entry name" value="CYTOCHROME P450 YJIB-RELATED"/>
    <property type="match status" value="1"/>
</dbReference>
<organism evidence="2 3">
    <name type="scientific">Kibdelosporangium persicum</name>
    <dbReference type="NCBI Taxonomy" id="2698649"/>
    <lineage>
        <taxon>Bacteria</taxon>
        <taxon>Bacillati</taxon>
        <taxon>Actinomycetota</taxon>
        <taxon>Actinomycetes</taxon>
        <taxon>Pseudonocardiales</taxon>
        <taxon>Pseudonocardiaceae</taxon>
        <taxon>Kibdelosporangium</taxon>
    </lineage>
</organism>
<sequence>MAVEHADMVGSSINEGLRALLRDDPRLTRNPYPFYGRLREKAPVHRLGSLVFVSTHAEARRLYLDHRRLANKSPEATDPGEALSLLGDAEKRMYNELLEFELGYVSRKDGGDHIRIRSAAQPAFAPRCIAELEATVGELTDELLDELSRQESPDLMELAHRLPLLVITAMLGAPRKDAERLKRWCDDINGRRRRMPARPELVQRAKQGLAKYRQYVSEIIEHGESEPRTGLVATLLAAEGRGQLTRDELVATYALVLHAGHLTTANLIGNGVLALLKHRNQWRLLRDDLSLAPGAVEETFRYDAPVQLSLRTAAVDLELSAVEIPAGTPVALLIGAANRDPKVFSRPDDVDITRRGNDHLALGHGVHFCLGGPLARLQGQVVFSTLARRFPGTKLAADPDTLPRSTGASMRGVMSLPVKFGA</sequence>